<reference evidence="2" key="1">
    <citation type="submission" date="2023-10" db="EMBL/GenBank/DDBJ databases">
        <authorList>
            <person name="Chen Y."/>
            <person name="Shah S."/>
            <person name="Dougan E. K."/>
            <person name="Thang M."/>
            <person name="Chan C."/>
        </authorList>
    </citation>
    <scope>NUCLEOTIDE SEQUENCE [LARGE SCALE GENOMIC DNA]</scope>
</reference>
<protein>
    <submittedName>
        <fullName evidence="2">Uncharacterized protein</fullName>
    </submittedName>
</protein>
<sequence length="242" mass="25223">MSATFASHTFSALGGDKAQIAIIDAYAGDEQGVMRIKVAGGGGAQARLNQRLGAAELRPGSAVTLRAPTTSAWRTGPRGASKLPRSTPTRAPLSSCCASGPTRSPRRSSSGQRARTGPTSPTAQRGRSPTITAAVRSGRASAWPQLRRGPSSLPSPAPPRERSPCGGRGARCEQEVAMFYHCRSLPDLSASIAGRTCACTVLFFQIGRPPSWCSCPRCSSPFSSSPACSYLLVPEEPIPAPT</sequence>
<comment type="caution">
    <text evidence="2">The sequence shown here is derived from an EMBL/GenBank/DDBJ whole genome shotgun (WGS) entry which is preliminary data.</text>
</comment>
<evidence type="ECO:0000313" key="3">
    <source>
        <dbReference type="Proteomes" id="UP001189429"/>
    </source>
</evidence>
<organism evidence="2 3">
    <name type="scientific">Prorocentrum cordatum</name>
    <dbReference type="NCBI Taxonomy" id="2364126"/>
    <lineage>
        <taxon>Eukaryota</taxon>
        <taxon>Sar</taxon>
        <taxon>Alveolata</taxon>
        <taxon>Dinophyceae</taxon>
        <taxon>Prorocentrales</taxon>
        <taxon>Prorocentraceae</taxon>
        <taxon>Prorocentrum</taxon>
    </lineage>
</organism>
<proteinExistence type="predicted"/>
<feature type="region of interest" description="Disordered" evidence="1">
    <location>
        <begin position="60"/>
        <end position="168"/>
    </location>
</feature>
<accession>A0ABN9TBG2</accession>
<name>A0ABN9TBG2_9DINO</name>
<evidence type="ECO:0000313" key="2">
    <source>
        <dbReference type="EMBL" id="CAK0842794.1"/>
    </source>
</evidence>
<feature type="compositionally biased region" description="Polar residues" evidence="1">
    <location>
        <begin position="117"/>
        <end position="131"/>
    </location>
</feature>
<dbReference type="Proteomes" id="UP001189429">
    <property type="component" value="Unassembled WGS sequence"/>
</dbReference>
<dbReference type="EMBL" id="CAUYUJ010014534">
    <property type="protein sequence ID" value="CAK0842794.1"/>
    <property type="molecule type" value="Genomic_DNA"/>
</dbReference>
<evidence type="ECO:0000256" key="1">
    <source>
        <dbReference type="SAM" id="MobiDB-lite"/>
    </source>
</evidence>
<feature type="compositionally biased region" description="Low complexity" evidence="1">
    <location>
        <begin position="98"/>
        <end position="115"/>
    </location>
</feature>
<keyword evidence="3" id="KW-1185">Reference proteome</keyword>
<gene>
    <name evidence="2" type="ORF">PCOR1329_LOCUS37404</name>
</gene>